<dbReference type="Proteomes" id="UP001567538">
    <property type="component" value="Unassembled WGS sequence"/>
</dbReference>
<protein>
    <submittedName>
        <fullName evidence="1">Uncharacterized protein</fullName>
    </submittedName>
</protein>
<sequence>MIVATWNVRGMQQPSRHAAVVDIIISNRVDVMGLLETKMVTKNCDFFLRNYFLDWKSVNNSHAIRRGHMLPLWNPAKADVEIIKVEA</sequence>
<name>A0ABD1FJS5_SALDI</name>
<gene>
    <name evidence="1" type="ORF">AAHA92_33882</name>
</gene>
<dbReference type="Gene3D" id="3.60.10.10">
    <property type="entry name" value="Endonuclease/exonuclease/phosphatase"/>
    <property type="match status" value="1"/>
</dbReference>
<reference evidence="1 2" key="1">
    <citation type="submission" date="2024-06" db="EMBL/GenBank/DDBJ databases">
        <title>A chromosome level genome sequence of Diviner's sage (Salvia divinorum).</title>
        <authorList>
            <person name="Ford S.A."/>
            <person name="Ro D.-K."/>
            <person name="Ness R.W."/>
            <person name="Phillips M.A."/>
        </authorList>
    </citation>
    <scope>NUCLEOTIDE SEQUENCE [LARGE SCALE GENOMIC DNA]</scope>
    <source>
        <strain evidence="1">SAF-2024a</strain>
        <tissue evidence="1">Leaf</tissue>
    </source>
</reference>
<dbReference type="InterPro" id="IPR036691">
    <property type="entry name" value="Endo/exonu/phosph_ase_sf"/>
</dbReference>
<keyword evidence="2" id="KW-1185">Reference proteome</keyword>
<dbReference type="SUPFAM" id="SSF56219">
    <property type="entry name" value="DNase I-like"/>
    <property type="match status" value="1"/>
</dbReference>
<proteinExistence type="predicted"/>
<evidence type="ECO:0000313" key="2">
    <source>
        <dbReference type="Proteomes" id="UP001567538"/>
    </source>
</evidence>
<evidence type="ECO:0000313" key="1">
    <source>
        <dbReference type="EMBL" id="KAL1531174.1"/>
    </source>
</evidence>
<organism evidence="1 2">
    <name type="scientific">Salvia divinorum</name>
    <name type="common">Maria pastora</name>
    <name type="synonym">Diviner's sage</name>
    <dbReference type="NCBI Taxonomy" id="28513"/>
    <lineage>
        <taxon>Eukaryota</taxon>
        <taxon>Viridiplantae</taxon>
        <taxon>Streptophyta</taxon>
        <taxon>Embryophyta</taxon>
        <taxon>Tracheophyta</taxon>
        <taxon>Spermatophyta</taxon>
        <taxon>Magnoliopsida</taxon>
        <taxon>eudicotyledons</taxon>
        <taxon>Gunneridae</taxon>
        <taxon>Pentapetalae</taxon>
        <taxon>asterids</taxon>
        <taxon>lamiids</taxon>
        <taxon>Lamiales</taxon>
        <taxon>Lamiaceae</taxon>
        <taxon>Nepetoideae</taxon>
        <taxon>Mentheae</taxon>
        <taxon>Salviinae</taxon>
        <taxon>Salvia</taxon>
        <taxon>Salvia subgen. Calosphace</taxon>
    </lineage>
</organism>
<dbReference type="EMBL" id="JBEAFC010000015">
    <property type="protein sequence ID" value="KAL1531174.1"/>
    <property type="molecule type" value="Genomic_DNA"/>
</dbReference>
<comment type="caution">
    <text evidence="1">The sequence shown here is derived from an EMBL/GenBank/DDBJ whole genome shotgun (WGS) entry which is preliminary data.</text>
</comment>
<dbReference type="AlphaFoldDB" id="A0ABD1FJS5"/>
<accession>A0ABD1FJS5</accession>